<sequence length="71" mass="7892">MECCSARAIPKMGCDQGDMGGLAATTSTSCTHQRRTLGLLIRLFLHSADRKTNGAAVWEEQRRLSWKPAHY</sequence>
<dbReference type="PROSITE" id="PS51257">
    <property type="entry name" value="PROKAR_LIPOPROTEIN"/>
    <property type="match status" value="1"/>
</dbReference>
<dbReference type="EMBL" id="JAINUF010000003">
    <property type="protein sequence ID" value="KAJ8370614.1"/>
    <property type="molecule type" value="Genomic_DNA"/>
</dbReference>
<evidence type="ECO:0000313" key="1">
    <source>
        <dbReference type="EMBL" id="KAJ8370614.1"/>
    </source>
</evidence>
<comment type="caution">
    <text evidence="1">The sequence shown here is derived from an EMBL/GenBank/DDBJ whole genome shotgun (WGS) entry which is preliminary data.</text>
</comment>
<protein>
    <submittedName>
        <fullName evidence="1">Uncharacterized protein</fullName>
    </submittedName>
</protein>
<dbReference type="AlphaFoldDB" id="A0A9Q1FZA0"/>
<keyword evidence="2" id="KW-1185">Reference proteome</keyword>
<gene>
    <name evidence="1" type="ORF">SKAU_G00106420</name>
</gene>
<proteinExistence type="predicted"/>
<organism evidence="1 2">
    <name type="scientific">Synaphobranchus kaupii</name>
    <name type="common">Kaup's arrowtooth eel</name>
    <dbReference type="NCBI Taxonomy" id="118154"/>
    <lineage>
        <taxon>Eukaryota</taxon>
        <taxon>Metazoa</taxon>
        <taxon>Chordata</taxon>
        <taxon>Craniata</taxon>
        <taxon>Vertebrata</taxon>
        <taxon>Euteleostomi</taxon>
        <taxon>Actinopterygii</taxon>
        <taxon>Neopterygii</taxon>
        <taxon>Teleostei</taxon>
        <taxon>Anguilliformes</taxon>
        <taxon>Synaphobranchidae</taxon>
        <taxon>Synaphobranchus</taxon>
    </lineage>
</organism>
<dbReference type="Proteomes" id="UP001152622">
    <property type="component" value="Chromosome 3"/>
</dbReference>
<reference evidence="1" key="1">
    <citation type="journal article" date="2023" name="Science">
        <title>Genome structures resolve the early diversification of teleost fishes.</title>
        <authorList>
            <person name="Parey E."/>
            <person name="Louis A."/>
            <person name="Montfort J."/>
            <person name="Bouchez O."/>
            <person name="Roques C."/>
            <person name="Iampietro C."/>
            <person name="Lluch J."/>
            <person name="Castinel A."/>
            <person name="Donnadieu C."/>
            <person name="Desvignes T."/>
            <person name="Floi Bucao C."/>
            <person name="Jouanno E."/>
            <person name="Wen M."/>
            <person name="Mejri S."/>
            <person name="Dirks R."/>
            <person name="Jansen H."/>
            <person name="Henkel C."/>
            <person name="Chen W.J."/>
            <person name="Zahm M."/>
            <person name="Cabau C."/>
            <person name="Klopp C."/>
            <person name="Thompson A.W."/>
            <person name="Robinson-Rechavi M."/>
            <person name="Braasch I."/>
            <person name="Lecointre G."/>
            <person name="Bobe J."/>
            <person name="Postlethwait J.H."/>
            <person name="Berthelot C."/>
            <person name="Roest Crollius H."/>
            <person name="Guiguen Y."/>
        </authorList>
    </citation>
    <scope>NUCLEOTIDE SEQUENCE</scope>
    <source>
        <strain evidence="1">WJC10195</strain>
    </source>
</reference>
<evidence type="ECO:0000313" key="2">
    <source>
        <dbReference type="Proteomes" id="UP001152622"/>
    </source>
</evidence>
<accession>A0A9Q1FZA0</accession>
<name>A0A9Q1FZA0_SYNKA</name>